<accession>A0ABS2ZIX1</accession>
<dbReference type="RefSeq" id="WP_205724157.1">
    <property type="nucleotide sequence ID" value="NZ_JAFHKR010000031.1"/>
</dbReference>
<keyword evidence="9" id="KW-1185">Reference proteome</keyword>
<dbReference type="InterPro" id="IPR000515">
    <property type="entry name" value="MetI-like"/>
</dbReference>
<dbReference type="PANTHER" id="PTHR43839">
    <property type="entry name" value="OPPC IN A BINDING PROTEIN-DEPENDENT TRANSPORT SYSTEM"/>
    <property type="match status" value="1"/>
</dbReference>
<feature type="transmembrane region" description="Helical" evidence="6">
    <location>
        <begin position="208"/>
        <end position="233"/>
    </location>
</feature>
<feature type="transmembrane region" description="Helical" evidence="6">
    <location>
        <begin position="12"/>
        <end position="30"/>
    </location>
</feature>
<evidence type="ECO:0000256" key="6">
    <source>
        <dbReference type="RuleBase" id="RU363032"/>
    </source>
</evidence>
<feature type="domain" description="ABC transmembrane type-1" evidence="7">
    <location>
        <begin position="80"/>
        <end position="291"/>
    </location>
</feature>
<evidence type="ECO:0000259" key="7">
    <source>
        <dbReference type="PROSITE" id="PS50928"/>
    </source>
</evidence>
<comment type="similarity">
    <text evidence="6">Belongs to the binding-protein-dependent transport system permease family.</text>
</comment>
<evidence type="ECO:0000256" key="1">
    <source>
        <dbReference type="ARBA" id="ARBA00004141"/>
    </source>
</evidence>
<evidence type="ECO:0000256" key="3">
    <source>
        <dbReference type="ARBA" id="ARBA00022692"/>
    </source>
</evidence>
<reference evidence="8 9" key="1">
    <citation type="submission" date="2021-01" db="EMBL/GenBank/DDBJ databases">
        <title>Genome Sequencing of Type Strains.</title>
        <authorList>
            <person name="Lemaire J.F."/>
            <person name="Inderbitzin P."/>
            <person name="Collins S.B."/>
            <person name="Wespe N."/>
            <person name="Knight-Connoni V."/>
        </authorList>
    </citation>
    <scope>NUCLEOTIDE SEQUENCE [LARGE SCALE GENOMIC DNA]</scope>
    <source>
        <strain evidence="8 9">DSM 23009</strain>
    </source>
</reference>
<evidence type="ECO:0000256" key="2">
    <source>
        <dbReference type="ARBA" id="ARBA00022448"/>
    </source>
</evidence>
<keyword evidence="4 6" id="KW-1133">Transmembrane helix</keyword>
<name>A0ABS2ZIX1_9BACL</name>
<evidence type="ECO:0000256" key="5">
    <source>
        <dbReference type="ARBA" id="ARBA00023136"/>
    </source>
</evidence>
<keyword evidence="3 6" id="KW-0812">Transmembrane</keyword>
<gene>
    <name evidence="8" type="ORF">JYA63_00895</name>
</gene>
<feature type="transmembrane region" description="Helical" evidence="6">
    <location>
        <begin position="82"/>
        <end position="109"/>
    </location>
</feature>
<sequence length="334" mass="38186">MIKNIWKDRFFIVGFLFVFGLLMASFYHQIVLDNEIYEEQYIYDEEGMPKEKAPFEPSSHYWFGSDRMGADLFSQIISGAKYTLGFALVVSLLRVGLSFIGSFLLWRAGRVMPFIKGLSQSFYYIPSALLIFFVVGPIIQLENYTFWEKAFFEMLLIIAIAVPNTSILIKEEINLIEKEEFITSAKLMGGSRLRILAKHILPHLWPKLLLVYVQQVIAVLLLLAHLGILGVFFGGTTMREFTNEYEIPVSDSNEWSGLIGGYYYQLRLAPWLVFFPVFSFAAVILAFNFMAEGIKRSANKLPIPKTVKSKGERKPNISLVENKSFVFLSQKKTG</sequence>
<protein>
    <submittedName>
        <fullName evidence="8">ABC transporter permease subunit</fullName>
    </submittedName>
</protein>
<dbReference type="EMBL" id="JAFHKR010000031">
    <property type="protein sequence ID" value="MBN3552819.1"/>
    <property type="molecule type" value="Genomic_DNA"/>
</dbReference>
<feature type="transmembrane region" description="Helical" evidence="6">
    <location>
        <begin position="151"/>
        <end position="169"/>
    </location>
</feature>
<dbReference type="CDD" id="cd06261">
    <property type="entry name" value="TM_PBP2"/>
    <property type="match status" value="1"/>
</dbReference>
<evidence type="ECO:0000313" key="8">
    <source>
        <dbReference type="EMBL" id="MBN3552819.1"/>
    </source>
</evidence>
<proteinExistence type="inferred from homology"/>
<dbReference type="Proteomes" id="UP001296923">
    <property type="component" value="Unassembled WGS sequence"/>
</dbReference>
<comment type="subcellular location">
    <subcellularLocation>
        <location evidence="6">Cell membrane</location>
        <topology evidence="6">Multi-pass membrane protein</topology>
    </subcellularLocation>
    <subcellularLocation>
        <location evidence="1">Membrane</location>
        <topology evidence="1">Multi-pass membrane protein</topology>
    </subcellularLocation>
</comment>
<organism evidence="8 9">
    <name type="scientific">Fictibacillus nanhaiensis</name>
    <dbReference type="NCBI Taxonomy" id="742169"/>
    <lineage>
        <taxon>Bacteria</taxon>
        <taxon>Bacillati</taxon>
        <taxon>Bacillota</taxon>
        <taxon>Bacilli</taxon>
        <taxon>Bacillales</taxon>
        <taxon>Fictibacillaceae</taxon>
        <taxon>Fictibacillus</taxon>
    </lineage>
</organism>
<dbReference type="Gene3D" id="1.10.3720.10">
    <property type="entry name" value="MetI-like"/>
    <property type="match status" value="1"/>
</dbReference>
<dbReference type="PANTHER" id="PTHR43839:SF3">
    <property type="entry name" value="OLIGOPEPTIDE ABC TRANSPORTER, PERMEASE PROTEIN"/>
    <property type="match status" value="1"/>
</dbReference>
<dbReference type="Pfam" id="PF00528">
    <property type="entry name" value="BPD_transp_1"/>
    <property type="match status" value="1"/>
</dbReference>
<feature type="transmembrane region" description="Helical" evidence="6">
    <location>
        <begin position="268"/>
        <end position="291"/>
    </location>
</feature>
<dbReference type="PROSITE" id="PS50928">
    <property type="entry name" value="ABC_TM1"/>
    <property type="match status" value="1"/>
</dbReference>
<keyword evidence="2 6" id="KW-0813">Transport</keyword>
<dbReference type="InterPro" id="IPR035906">
    <property type="entry name" value="MetI-like_sf"/>
</dbReference>
<evidence type="ECO:0000256" key="4">
    <source>
        <dbReference type="ARBA" id="ARBA00022989"/>
    </source>
</evidence>
<evidence type="ECO:0000313" key="9">
    <source>
        <dbReference type="Proteomes" id="UP001296923"/>
    </source>
</evidence>
<feature type="transmembrane region" description="Helical" evidence="6">
    <location>
        <begin position="121"/>
        <end position="139"/>
    </location>
</feature>
<comment type="caution">
    <text evidence="8">The sequence shown here is derived from an EMBL/GenBank/DDBJ whole genome shotgun (WGS) entry which is preliminary data.</text>
</comment>
<keyword evidence="5 6" id="KW-0472">Membrane</keyword>
<dbReference type="SUPFAM" id="SSF161098">
    <property type="entry name" value="MetI-like"/>
    <property type="match status" value="1"/>
</dbReference>